<accession>A0A3S9B2W6</accession>
<feature type="compositionally biased region" description="Low complexity" evidence="1">
    <location>
        <begin position="36"/>
        <end position="59"/>
    </location>
</feature>
<reference evidence="3 4" key="1">
    <citation type="submission" date="2018-09" db="EMBL/GenBank/DDBJ databases">
        <title>Marinorhizobium profundi gen. nov., sp. nov., isolated from a deep-sea sediment sample from the New Britain Trench and proposal of Marinorhizobiaceae fam. nov. in the order Rhizobiales of the class Alphaproteobacteria.</title>
        <authorList>
            <person name="Cao J."/>
        </authorList>
    </citation>
    <scope>NUCLEOTIDE SEQUENCE [LARGE SCALE GENOMIC DNA]</scope>
    <source>
        <strain evidence="3 4">WS11</strain>
    </source>
</reference>
<name>A0A3S9B2W6_9HYPH</name>
<evidence type="ECO:0008006" key="5">
    <source>
        <dbReference type="Google" id="ProtNLM"/>
    </source>
</evidence>
<sequence length="59" mass="5893">MRKFLISAALVVSTLGLAACSDNVDENATGSVDNTAPMEQPAAPAAPAEDPAVTPAPVQ</sequence>
<proteinExistence type="predicted"/>
<evidence type="ECO:0000256" key="1">
    <source>
        <dbReference type="SAM" id="MobiDB-lite"/>
    </source>
</evidence>
<keyword evidence="4" id="KW-1185">Reference proteome</keyword>
<dbReference type="RefSeq" id="WP_126009416.1">
    <property type="nucleotide sequence ID" value="NZ_CP032509.1"/>
</dbReference>
<feature type="region of interest" description="Disordered" evidence="1">
    <location>
        <begin position="24"/>
        <end position="59"/>
    </location>
</feature>
<protein>
    <recommendedName>
        <fullName evidence="5">Lipoprotein</fullName>
    </recommendedName>
</protein>
<dbReference type="KEGG" id="abaw:D5400_08275"/>
<feature type="signal peptide" evidence="2">
    <location>
        <begin position="1"/>
        <end position="18"/>
    </location>
</feature>
<dbReference type="PROSITE" id="PS51257">
    <property type="entry name" value="PROKAR_LIPOPROTEIN"/>
    <property type="match status" value="1"/>
</dbReference>
<organism evidence="3 4">
    <name type="scientific">Georhizobium profundi</name>
    <dbReference type="NCBI Taxonomy" id="2341112"/>
    <lineage>
        <taxon>Bacteria</taxon>
        <taxon>Pseudomonadati</taxon>
        <taxon>Pseudomonadota</taxon>
        <taxon>Alphaproteobacteria</taxon>
        <taxon>Hyphomicrobiales</taxon>
        <taxon>Rhizobiaceae</taxon>
        <taxon>Georhizobium</taxon>
    </lineage>
</organism>
<dbReference type="Proteomes" id="UP000268192">
    <property type="component" value="Chromosome"/>
</dbReference>
<dbReference type="EMBL" id="CP032509">
    <property type="protein sequence ID" value="AZN71263.1"/>
    <property type="molecule type" value="Genomic_DNA"/>
</dbReference>
<gene>
    <name evidence="3" type="ORF">D5400_08275</name>
</gene>
<evidence type="ECO:0000313" key="3">
    <source>
        <dbReference type="EMBL" id="AZN71263.1"/>
    </source>
</evidence>
<evidence type="ECO:0000313" key="4">
    <source>
        <dbReference type="Proteomes" id="UP000268192"/>
    </source>
</evidence>
<dbReference type="OrthoDB" id="8482185at2"/>
<dbReference type="AlphaFoldDB" id="A0A3S9B2W6"/>
<evidence type="ECO:0000256" key="2">
    <source>
        <dbReference type="SAM" id="SignalP"/>
    </source>
</evidence>
<feature type="chain" id="PRO_5019546271" description="Lipoprotein" evidence="2">
    <location>
        <begin position="19"/>
        <end position="59"/>
    </location>
</feature>
<keyword evidence="2" id="KW-0732">Signal</keyword>